<proteinExistence type="predicted"/>
<protein>
    <submittedName>
        <fullName evidence="1">Uncharacterized protein</fullName>
    </submittedName>
</protein>
<sequence length="85" mass="9353">MMTRVNSLPSVHRRNEEVAVPEFLIRQKTDAIAVVDETCSIDQMEGLDFVESPWKTSSTLLFVVPMIVASRGESSGEVGDTSRPA</sequence>
<dbReference type="AlphaFoldDB" id="A0A8S1HXP5"/>
<keyword evidence="2" id="KW-1185">Reference proteome</keyword>
<dbReference type="Proteomes" id="UP000835052">
    <property type="component" value="Unassembled WGS sequence"/>
</dbReference>
<gene>
    <name evidence="1" type="ORF">CAUJ_LOCUS13749</name>
</gene>
<evidence type="ECO:0000313" key="1">
    <source>
        <dbReference type="EMBL" id="CAD6197842.1"/>
    </source>
</evidence>
<dbReference type="EMBL" id="CAJGYM010000106">
    <property type="protein sequence ID" value="CAD6197842.1"/>
    <property type="molecule type" value="Genomic_DNA"/>
</dbReference>
<accession>A0A8S1HXP5</accession>
<evidence type="ECO:0000313" key="2">
    <source>
        <dbReference type="Proteomes" id="UP000835052"/>
    </source>
</evidence>
<comment type="caution">
    <text evidence="1">The sequence shown here is derived from an EMBL/GenBank/DDBJ whole genome shotgun (WGS) entry which is preliminary data.</text>
</comment>
<reference evidence="1" key="1">
    <citation type="submission" date="2020-10" db="EMBL/GenBank/DDBJ databases">
        <authorList>
            <person name="Kikuchi T."/>
        </authorList>
    </citation>
    <scope>NUCLEOTIDE SEQUENCE</scope>
    <source>
        <strain evidence="1">NKZ352</strain>
    </source>
</reference>
<organism evidence="1 2">
    <name type="scientific">Caenorhabditis auriculariae</name>
    <dbReference type="NCBI Taxonomy" id="2777116"/>
    <lineage>
        <taxon>Eukaryota</taxon>
        <taxon>Metazoa</taxon>
        <taxon>Ecdysozoa</taxon>
        <taxon>Nematoda</taxon>
        <taxon>Chromadorea</taxon>
        <taxon>Rhabditida</taxon>
        <taxon>Rhabditina</taxon>
        <taxon>Rhabditomorpha</taxon>
        <taxon>Rhabditoidea</taxon>
        <taxon>Rhabditidae</taxon>
        <taxon>Peloderinae</taxon>
        <taxon>Caenorhabditis</taxon>
    </lineage>
</organism>
<name>A0A8S1HXP5_9PELO</name>